<organism evidence="1 2">
    <name type="scientific">Rhabditophanes sp. KR3021</name>
    <dbReference type="NCBI Taxonomy" id="114890"/>
    <lineage>
        <taxon>Eukaryota</taxon>
        <taxon>Metazoa</taxon>
        <taxon>Ecdysozoa</taxon>
        <taxon>Nematoda</taxon>
        <taxon>Chromadorea</taxon>
        <taxon>Rhabditida</taxon>
        <taxon>Tylenchina</taxon>
        <taxon>Panagrolaimomorpha</taxon>
        <taxon>Strongyloidoidea</taxon>
        <taxon>Alloionematidae</taxon>
        <taxon>Rhabditophanes</taxon>
    </lineage>
</organism>
<accession>A0AC35TQD2</accession>
<reference evidence="2" key="1">
    <citation type="submission" date="2016-11" db="UniProtKB">
        <authorList>
            <consortium name="WormBaseParasite"/>
        </authorList>
    </citation>
    <scope>IDENTIFICATION</scope>
    <source>
        <strain evidence="2">KR3021</strain>
    </source>
</reference>
<evidence type="ECO:0000313" key="1">
    <source>
        <dbReference type="Proteomes" id="UP000095286"/>
    </source>
</evidence>
<dbReference type="Proteomes" id="UP000095286">
    <property type="component" value="Unplaced"/>
</dbReference>
<proteinExistence type="predicted"/>
<protein>
    <submittedName>
        <fullName evidence="2">Immunoglobulin-binding protein 1</fullName>
    </submittedName>
</protein>
<name>A0AC35TQD2_9BILA</name>
<sequence length="309" mass="36230">MEDFITLLDKGETCRVSAQSKLKEYIFKLEDLKQNVEDMDLFSDNESIEEISSNDLELFLVPSVLGRAYEKLQMIGPKDRLLHLNQAKSYFRDYLEQLKAYRIILFQLPWVGSEVEKTATAAIDLNEKLNAADRRERVIKRFNIEKQLGDKMIEIQQECAQSGKSDEIGDRKYALTKLRLYAIKAIGDLDKIEEELRIVEHMLKVQKGEIAEEKPKQLKKFKPFRIVKDELQKKVFGLGYNSVPTLTVDEWYNQMDKKGHFQTITGEESNHEESEDEDENEEQKRQKKIAWDDWKDEHRAGWGNTYNRG</sequence>
<evidence type="ECO:0000313" key="2">
    <source>
        <dbReference type="WBParaSite" id="RSKR_0000278700.1"/>
    </source>
</evidence>
<dbReference type="WBParaSite" id="RSKR_0000278700.1">
    <property type="protein sequence ID" value="RSKR_0000278700.1"/>
    <property type="gene ID" value="RSKR_0000278700"/>
</dbReference>